<dbReference type="Pfam" id="PF13614">
    <property type="entry name" value="AAA_31"/>
    <property type="match status" value="1"/>
</dbReference>
<dbReference type="GO" id="GO:0005524">
    <property type="term" value="F:ATP binding"/>
    <property type="evidence" value="ECO:0007669"/>
    <property type="project" value="UniProtKB-KW"/>
</dbReference>
<dbReference type="STRING" id="1454201.NMS_1718"/>
<evidence type="ECO:0000256" key="5">
    <source>
        <dbReference type="ARBA" id="ARBA00022741"/>
    </source>
</evidence>
<name>W8VXD3_9FLAO</name>
<dbReference type="Pfam" id="PF13807">
    <property type="entry name" value="GNVR"/>
    <property type="match status" value="1"/>
</dbReference>
<dbReference type="InterPro" id="IPR032807">
    <property type="entry name" value="GNVR"/>
</dbReference>
<dbReference type="RefSeq" id="WP_070097869.1">
    <property type="nucleotide sequence ID" value="NZ_AP014548.1"/>
</dbReference>
<keyword evidence="10" id="KW-1133">Transmembrane helix</keyword>
<dbReference type="FunFam" id="3.40.50.300:FF:000527">
    <property type="entry name" value="Tyrosine-protein kinase etk"/>
    <property type="match status" value="1"/>
</dbReference>
<keyword evidence="10" id="KW-0812">Transmembrane</keyword>
<evidence type="ECO:0000256" key="10">
    <source>
        <dbReference type="SAM" id="Phobius"/>
    </source>
</evidence>
<evidence type="ECO:0000259" key="12">
    <source>
        <dbReference type="Pfam" id="PF13807"/>
    </source>
</evidence>
<dbReference type="KEGG" id="nmf:NMS_1718"/>
<evidence type="ECO:0000256" key="8">
    <source>
        <dbReference type="ARBA" id="ARBA00023137"/>
    </source>
</evidence>
<evidence type="ECO:0000256" key="4">
    <source>
        <dbReference type="ARBA" id="ARBA00022679"/>
    </source>
</evidence>
<keyword evidence="14" id="KW-1185">Reference proteome</keyword>
<dbReference type="GO" id="GO:0042802">
    <property type="term" value="F:identical protein binding"/>
    <property type="evidence" value="ECO:0007669"/>
    <property type="project" value="UniProtKB-ARBA"/>
</dbReference>
<accession>W8VXD3</accession>
<evidence type="ECO:0000256" key="2">
    <source>
        <dbReference type="ARBA" id="ARBA00008883"/>
    </source>
</evidence>
<comment type="similarity">
    <text evidence="2">Belongs to the etk/wzc family.</text>
</comment>
<feature type="domain" description="Tyrosine-protein kinase G-rich" evidence="12">
    <location>
        <begin position="451"/>
        <end position="529"/>
    </location>
</feature>
<keyword evidence="10" id="KW-0472">Membrane</keyword>
<evidence type="ECO:0000256" key="1">
    <source>
        <dbReference type="ARBA" id="ARBA00007316"/>
    </source>
</evidence>
<dbReference type="Gene3D" id="3.40.50.300">
    <property type="entry name" value="P-loop containing nucleotide triphosphate hydrolases"/>
    <property type="match status" value="1"/>
</dbReference>
<dbReference type="InterPro" id="IPR027417">
    <property type="entry name" value="P-loop_NTPase"/>
</dbReference>
<dbReference type="PANTHER" id="PTHR32309">
    <property type="entry name" value="TYROSINE-PROTEIN KINASE"/>
    <property type="match status" value="1"/>
</dbReference>
<feature type="domain" description="AAA" evidence="11">
    <location>
        <begin position="598"/>
        <end position="722"/>
    </location>
</feature>
<keyword evidence="5" id="KW-0547">Nucleotide-binding</keyword>
<evidence type="ECO:0000256" key="7">
    <source>
        <dbReference type="ARBA" id="ARBA00022840"/>
    </source>
</evidence>
<keyword evidence="8" id="KW-0829">Tyrosine-protein kinase</keyword>
<dbReference type="AlphaFoldDB" id="W8VXD3"/>
<dbReference type="OrthoDB" id="9794577at2"/>
<dbReference type="InterPro" id="IPR050445">
    <property type="entry name" value="Bact_polysacc_biosynth/exp"/>
</dbReference>
<keyword evidence="4" id="KW-0808">Transferase</keyword>
<evidence type="ECO:0000256" key="6">
    <source>
        <dbReference type="ARBA" id="ARBA00022777"/>
    </source>
</evidence>
<evidence type="ECO:0000259" key="11">
    <source>
        <dbReference type="Pfam" id="PF13614"/>
    </source>
</evidence>
<evidence type="ECO:0000256" key="9">
    <source>
        <dbReference type="ARBA" id="ARBA00051245"/>
    </source>
</evidence>
<comment type="similarity">
    <text evidence="1">Belongs to the CpsD/CapB family.</text>
</comment>
<dbReference type="HOGENOM" id="CLU_009912_6_0_10"/>
<comment type="catalytic activity">
    <reaction evidence="9">
        <text>L-tyrosyl-[protein] + ATP = O-phospho-L-tyrosyl-[protein] + ADP + H(+)</text>
        <dbReference type="Rhea" id="RHEA:10596"/>
        <dbReference type="Rhea" id="RHEA-COMP:10136"/>
        <dbReference type="Rhea" id="RHEA-COMP:20101"/>
        <dbReference type="ChEBI" id="CHEBI:15378"/>
        <dbReference type="ChEBI" id="CHEBI:30616"/>
        <dbReference type="ChEBI" id="CHEBI:46858"/>
        <dbReference type="ChEBI" id="CHEBI:61978"/>
        <dbReference type="ChEBI" id="CHEBI:456216"/>
        <dbReference type="EC" id="2.7.10.2"/>
    </reaction>
</comment>
<dbReference type="GO" id="GO:0005886">
    <property type="term" value="C:plasma membrane"/>
    <property type="evidence" value="ECO:0007669"/>
    <property type="project" value="TreeGrafter"/>
</dbReference>
<evidence type="ECO:0000313" key="13">
    <source>
        <dbReference type="EMBL" id="BAO55727.1"/>
    </source>
</evidence>
<feature type="transmembrane region" description="Helical" evidence="10">
    <location>
        <begin position="512"/>
        <end position="533"/>
    </location>
</feature>
<sequence length="833" mass="93974">MEEEKEVNALSGMFDVKQFLQKLIGLWWLFLLCLVIGLSYAYYKNQFIQTYYNIGAMISIKDNTNPLFTNNQSLTFNWGGTTDKVTTAITQFKSRSHAENVVDRLQYYVGYIKEGDYFNIDAYKKTPFFVYIDTTQAQLYQQPIRITVLDQERFELSANFAAATASGFDYGAKEPVRVQVPQGAWKQQFQFGESIALPFFKGTIERTAENTATGEWVIRLENYWGTVMKYKGISVSQQPDGSSILALSLEGLNKQRLIDYINTSSEVLVTEELRKKNKFAVSTIAYIDSSLQTQSALLKESESELESFRDNSQLIDVSAQNAGFNEKLTSFEIQKRDLLNRLNYYENLESYLKRRSDYTSIQAPSVVGISEGSIGEYVGSLVQLSEERKRKEFTLKPDAPVFRELDRSIDALKVVIYENITSSTALLNNELGVINREINKLESQIKRLPKEQQEFLKIQRQFDITQQAYNVFQAKRAEAELVKAANVSDVYIIDEAKDTGQGGSSKDSNINYLIALLIGIAIPVTVAFILTLLDTFIHTPKELEKLSPVPLIGVVGQMKHDNNLVVYEQPRSAIAESFRGLRSSLHFMYNPESQYGSRTIMVTSSVSGEGKTFTSINLATIFALSGKRTLLVGLDLRKPKIFDDFNIENTIGVSNYLVKDATLNEIIKSSGIENLDLILSGPVPPNPSELIMTARAGDMLEELRKAYDYIVLDTPPLGLVSDAMEISKHADASLYVVRQGYTKKGMLDIINDKYLKEELGNVSLLFNYFDDRARYGYGYGYGYGAYGNGYHENTPSKTAAYRLKKQIKKLFSLSRSKATKKSIPDNDPGLKRN</sequence>
<organism evidence="13 14">
    <name type="scientific">Nonlabens marinus S1-08</name>
    <dbReference type="NCBI Taxonomy" id="1454201"/>
    <lineage>
        <taxon>Bacteria</taxon>
        <taxon>Pseudomonadati</taxon>
        <taxon>Bacteroidota</taxon>
        <taxon>Flavobacteriia</taxon>
        <taxon>Flavobacteriales</taxon>
        <taxon>Flavobacteriaceae</taxon>
        <taxon>Nonlabens</taxon>
    </lineage>
</organism>
<gene>
    <name evidence="13" type="ORF">NMS_1718</name>
</gene>
<protein>
    <recommendedName>
        <fullName evidence="3">non-specific protein-tyrosine kinase</fullName>
        <ecNumber evidence="3">2.7.10.2</ecNumber>
    </recommendedName>
</protein>
<dbReference type="EC" id="2.7.10.2" evidence="3"/>
<dbReference type="Proteomes" id="UP000031760">
    <property type="component" value="Chromosome"/>
</dbReference>
<reference evidence="13 14" key="1">
    <citation type="journal article" date="2014" name="Proc. Natl. Acad. Sci. U.S.A.">
        <title>Functional characterization of flavobacteria rhodopsins reveals a unique class of light-driven chloride pump in bacteria.</title>
        <authorList>
            <person name="Yoshizawa S."/>
            <person name="Kumagai Y."/>
            <person name="Kim H."/>
            <person name="Ogura Y."/>
            <person name="Hayashi T."/>
            <person name="Iwasaki W."/>
            <person name="DeLong E.F."/>
            <person name="Kogure K."/>
        </authorList>
    </citation>
    <scope>NUCLEOTIDE SEQUENCE [LARGE SCALE GENOMIC DNA]</scope>
    <source>
        <strain evidence="13 14">S1-08</strain>
    </source>
</reference>
<dbReference type="CDD" id="cd05387">
    <property type="entry name" value="BY-kinase"/>
    <property type="match status" value="1"/>
</dbReference>
<dbReference type="NCBIfam" id="TIGR01007">
    <property type="entry name" value="eps_fam"/>
    <property type="match status" value="1"/>
</dbReference>
<dbReference type="EMBL" id="AP014548">
    <property type="protein sequence ID" value="BAO55727.1"/>
    <property type="molecule type" value="Genomic_DNA"/>
</dbReference>
<feature type="transmembrane region" description="Helical" evidence="10">
    <location>
        <begin position="23"/>
        <end position="43"/>
    </location>
</feature>
<dbReference type="GO" id="GO:0004715">
    <property type="term" value="F:non-membrane spanning protein tyrosine kinase activity"/>
    <property type="evidence" value="ECO:0007669"/>
    <property type="project" value="UniProtKB-EC"/>
</dbReference>
<dbReference type="SUPFAM" id="SSF52540">
    <property type="entry name" value="P-loop containing nucleoside triphosphate hydrolases"/>
    <property type="match status" value="1"/>
</dbReference>
<keyword evidence="7" id="KW-0067">ATP-binding</keyword>
<dbReference type="InterPro" id="IPR025669">
    <property type="entry name" value="AAA_dom"/>
</dbReference>
<evidence type="ECO:0000256" key="3">
    <source>
        <dbReference type="ARBA" id="ARBA00011903"/>
    </source>
</evidence>
<dbReference type="InterPro" id="IPR005702">
    <property type="entry name" value="Wzc-like_C"/>
</dbReference>
<keyword evidence="6 13" id="KW-0418">Kinase</keyword>
<proteinExistence type="inferred from homology"/>
<dbReference type="PANTHER" id="PTHR32309:SF13">
    <property type="entry name" value="FERRIC ENTEROBACTIN TRANSPORT PROTEIN FEPE"/>
    <property type="match status" value="1"/>
</dbReference>
<evidence type="ECO:0000313" key="14">
    <source>
        <dbReference type="Proteomes" id="UP000031760"/>
    </source>
</evidence>